<dbReference type="AlphaFoldDB" id="A0A087TFK7"/>
<feature type="non-terminal residue" evidence="1">
    <location>
        <position position="64"/>
    </location>
</feature>
<dbReference type="EMBL" id="KK114990">
    <property type="protein sequence ID" value="KFM63896.1"/>
    <property type="molecule type" value="Genomic_DNA"/>
</dbReference>
<gene>
    <name evidence="1" type="ORF">X975_22953</name>
</gene>
<proteinExistence type="predicted"/>
<sequence>MCKQSLKLVYVNAFISCQYHNPTVSIACLSYSLEYYIIKRDKNNDQRQNYCACSHLYKHEIVYP</sequence>
<keyword evidence="2" id="KW-1185">Reference proteome</keyword>
<name>A0A087TFK7_STEMI</name>
<organism evidence="1 2">
    <name type="scientific">Stegodyphus mimosarum</name>
    <name type="common">African social velvet spider</name>
    <dbReference type="NCBI Taxonomy" id="407821"/>
    <lineage>
        <taxon>Eukaryota</taxon>
        <taxon>Metazoa</taxon>
        <taxon>Ecdysozoa</taxon>
        <taxon>Arthropoda</taxon>
        <taxon>Chelicerata</taxon>
        <taxon>Arachnida</taxon>
        <taxon>Araneae</taxon>
        <taxon>Araneomorphae</taxon>
        <taxon>Entelegynae</taxon>
        <taxon>Eresoidea</taxon>
        <taxon>Eresidae</taxon>
        <taxon>Stegodyphus</taxon>
    </lineage>
</organism>
<evidence type="ECO:0000313" key="1">
    <source>
        <dbReference type="EMBL" id="KFM63896.1"/>
    </source>
</evidence>
<reference evidence="1 2" key="1">
    <citation type="submission" date="2013-11" db="EMBL/GenBank/DDBJ databases">
        <title>Genome sequencing of Stegodyphus mimosarum.</title>
        <authorList>
            <person name="Bechsgaard J."/>
        </authorList>
    </citation>
    <scope>NUCLEOTIDE SEQUENCE [LARGE SCALE GENOMIC DNA]</scope>
</reference>
<evidence type="ECO:0000313" key="2">
    <source>
        <dbReference type="Proteomes" id="UP000054359"/>
    </source>
</evidence>
<accession>A0A087TFK7</accession>
<protein>
    <submittedName>
        <fullName evidence="1">Uncharacterized protein</fullName>
    </submittedName>
</protein>
<dbReference type="Proteomes" id="UP000054359">
    <property type="component" value="Unassembled WGS sequence"/>
</dbReference>
<dbReference type="PROSITE" id="PS51257">
    <property type="entry name" value="PROKAR_LIPOPROTEIN"/>
    <property type="match status" value="1"/>
</dbReference>